<feature type="transmembrane region" description="Helical" evidence="6">
    <location>
        <begin position="175"/>
        <end position="197"/>
    </location>
</feature>
<evidence type="ECO:0000259" key="7">
    <source>
        <dbReference type="PROSITE" id="PS50850"/>
    </source>
</evidence>
<dbReference type="PANTHER" id="PTHR43124">
    <property type="entry name" value="PURINE EFFLUX PUMP PBUE"/>
    <property type="match status" value="1"/>
</dbReference>
<keyword evidence="9" id="KW-1185">Reference proteome</keyword>
<dbReference type="SUPFAM" id="SSF103473">
    <property type="entry name" value="MFS general substrate transporter"/>
    <property type="match status" value="1"/>
</dbReference>
<dbReference type="PANTHER" id="PTHR43124:SF3">
    <property type="entry name" value="CHLORAMPHENICOL EFFLUX PUMP RV0191"/>
    <property type="match status" value="1"/>
</dbReference>
<feature type="transmembrane region" description="Helical" evidence="6">
    <location>
        <begin position="102"/>
        <end position="121"/>
    </location>
</feature>
<organism evidence="8 9">
    <name type="scientific">Phytohabitans flavus</name>
    <dbReference type="NCBI Taxonomy" id="1076124"/>
    <lineage>
        <taxon>Bacteria</taxon>
        <taxon>Bacillati</taxon>
        <taxon>Actinomycetota</taxon>
        <taxon>Actinomycetes</taxon>
        <taxon>Micromonosporales</taxon>
        <taxon>Micromonosporaceae</taxon>
    </lineage>
</organism>
<dbReference type="GO" id="GO:0005886">
    <property type="term" value="C:plasma membrane"/>
    <property type="evidence" value="ECO:0007669"/>
    <property type="project" value="UniProtKB-SubCell"/>
</dbReference>
<keyword evidence="3 6" id="KW-0812">Transmembrane</keyword>
<dbReference type="InterPro" id="IPR011701">
    <property type="entry name" value="MFS"/>
</dbReference>
<dbReference type="CDD" id="cd17324">
    <property type="entry name" value="MFS_NepI_like"/>
    <property type="match status" value="1"/>
</dbReference>
<dbReference type="InterPro" id="IPR036259">
    <property type="entry name" value="MFS_trans_sf"/>
</dbReference>
<keyword evidence="2" id="KW-1003">Cell membrane</keyword>
<dbReference type="InterPro" id="IPR020846">
    <property type="entry name" value="MFS_dom"/>
</dbReference>
<accession>A0A6F8XLS7</accession>
<feature type="domain" description="Major facilitator superfamily (MFS) profile" evidence="7">
    <location>
        <begin position="1"/>
        <end position="216"/>
    </location>
</feature>
<evidence type="ECO:0000256" key="6">
    <source>
        <dbReference type="SAM" id="Phobius"/>
    </source>
</evidence>
<reference evidence="8 9" key="2">
    <citation type="submission" date="2020-03" db="EMBL/GenBank/DDBJ databases">
        <authorList>
            <person name="Ichikawa N."/>
            <person name="Kimura A."/>
            <person name="Kitahashi Y."/>
            <person name="Uohara A."/>
        </authorList>
    </citation>
    <scope>NUCLEOTIDE SEQUENCE [LARGE SCALE GENOMIC DNA]</scope>
    <source>
        <strain evidence="8 9">NBRC 107702</strain>
    </source>
</reference>
<feature type="transmembrane region" description="Helical" evidence="6">
    <location>
        <begin position="133"/>
        <end position="154"/>
    </location>
</feature>
<dbReference type="Pfam" id="PF07690">
    <property type="entry name" value="MFS_1"/>
    <property type="match status" value="1"/>
</dbReference>
<keyword evidence="5 6" id="KW-0472">Membrane</keyword>
<dbReference type="InterPro" id="IPR050189">
    <property type="entry name" value="MFS_Efflux_Transporters"/>
</dbReference>
<evidence type="ECO:0000256" key="2">
    <source>
        <dbReference type="ARBA" id="ARBA00022475"/>
    </source>
</evidence>
<dbReference type="AlphaFoldDB" id="A0A6F8XLS7"/>
<feature type="transmembrane region" description="Helical" evidence="6">
    <location>
        <begin position="45"/>
        <end position="67"/>
    </location>
</feature>
<evidence type="ECO:0000256" key="1">
    <source>
        <dbReference type="ARBA" id="ARBA00004651"/>
    </source>
</evidence>
<protein>
    <recommendedName>
        <fullName evidence="7">Major facilitator superfamily (MFS) profile domain-containing protein</fullName>
    </recommendedName>
</protein>
<evidence type="ECO:0000313" key="8">
    <source>
        <dbReference type="EMBL" id="BCB74772.1"/>
    </source>
</evidence>
<proteinExistence type="predicted"/>
<keyword evidence="4 6" id="KW-1133">Transmembrane helix</keyword>
<evidence type="ECO:0000256" key="3">
    <source>
        <dbReference type="ARBA" id="ARBA00022692"/>
    </source>
</evidence>
<comment type="subcellular location">
    <subcellularLocation>
        <location evidence="1">Cell membrane</location>
        <topology evidence="1">Multi-pass membrane protein</topology>
    </subcellularLocation>
</comment>
<feature type="transmembrane region" description="Helical" evidence="6">
    <location>
        <begin position="73"/>
        <end position="95"/>
    </location>
</feature>
<dbReference type="PROSITE" id="PS50850">
    <property type="entry name" value="MFS"/>
    <property type="match status" value="1"/>
</dbReference>
<reference evidence="8 9" key="1">
    <citation type="submission" date="2020-03" db="EMBL/GenBank/DDBJ databases">
        <title>Whole genome shotgun sequence of Phytohabitans flavus NBRC 107702.</title>
        <authorList>
            <person name="Komaki H."/>
            <person name="Tamura T."/>
        </authorList>
    </citation>
    <scope>NUCLEOTIDE SEQUENCE [LARGE SCALE GENOMIC DNA]</scope>
    <source>
        <strain evidence="8 9">NBRC 107702</strain>
    </source>
</reference>
<dbReference type="Proteomes" id="UP000502508">
    <property type="component" value="Chromosome"/>
</dbReference>
<dbReference type="GO" id="GO:0022857">
    <property type="term" value="F:transmembrane transporter activity"/>
    <property type="evidence" value="ECO:0007669"/>
    <property type="project" value="InterPro"/>
</dbReference>
<evidence type="ECO:0000313" key="9">
    <source>
        <dbReference type="Proteomes" id="UP000502508"/>
    </source>
</evidence>
<dbReference type="EMBL" id="AP022870">
    <property type="protein sequence ID" value="BCB74772.1"/>
    <property type="molecule type" value="Genomic_DNA"/>
</dbReference>
<dbReference type="RefSeq" id="WP_197937983.1">
    <property type="nucleotide sequence ID" value="NZ_AP022870.1"/>
</dbReference>
<feature type="transmembrane region" description="Helical" evidence="6">
    <location>
        <begin position="12"/>
        <end position="33"/>
    </location>
</feature>
<name>A0A6F8XLS7_9ACTN</name>
<dbReference type="KEGG" id="pfla:Pflav_011820"/>
<evidence type="ECO:0000256" key="4">
    <source>
        <dbReference type="ARBA" id="ARBA00022989"/>
    </source>
</evidence>
<dbReference type="Gene3D" id="1.20.1250.20">
    <property type="entry name" value="MFS general substrate transporter like domains"/>
    <property type="match status" value="1"/>
</dbReference>
<gene>
    <name evidence="8" type="ORF">Pflav_011820</name>
</gene>
<evidence type="ECO:0000256" key="5">
    <source>
        <dbReference type="ARBA" id="ARBA00023136"/>
    </source>
</evidence>
<sequence length="216" mass="22310">MPDLAADFDTSIPTSGLLVSGYAFGVVVGAPLMTAIGVRAPRKGMLLSVVALFVAAHVLSALAPSYATLMTGRIVAAFAHGAYMGVGSVAAAQLVRPEQRASALATMFAGLSLANVLGVPFGTLVGQHLGWRGTFWIIAAIGVLAFAGIAALIPRTARPEDGLGPQLRVFRSRHVWLALAITALGWAPVHAIVTYIAPLLTDVTGYSRGRSGPGIR</sequence>